<feature type="binding site" evidence="9">
    <location>
        <position position="228"/>
    </location>
    <ligand>
        <name>NAD(+)</name>
        <dbReference type="ChEBI" id="CHEBI:57540"/>
    </ligand>
</feature>
<evidence type="ECO:0000259" key="11">
    <source>
        <dbReference type="Pfam" id="PF01175"/>
    </source>
</evidence>
<gene>
    <name evidence="9 14" type="primary">hutU</name>
    <name evidence="14" type="ORF">WDU99_09330</name>
</gene>
<dbReference type="NCBIfam" id="TIGR01228">
    <property type="entry name" value="hutU"/>
    <property type="match status" value="1"/>
</dbReference>
<evidence type="ECO:0000256" key="6">
    <source>
        <dbReference type="ARBA" id="ARBA00023239"/>
    </source>
</evidence>
<dbReference type="Pfam" id="PF17391">
    <property type="entry name" value="Urocanase_N"/>
    <property type="match status" value="1"/>
</dbReference>
<dbReference type="HAMAP" id="MF_00577">
    <property type="entry name" value="HutU"/>
    <property type="match status" value="1"/>
</dbReference>
<evidence type="ECO:0000256" key="5">
    <source>
        <dbReference type="ARBA" id="ARBA00023027"/>
    </source>
</evidence>
<comment type="catalytic activity">
    <reaction evidence="8 9">
        <text>4-imidazolone-5-propanoate = trans-urocanate + H2O</text>
        <dbReference type="Rhea" id="RHEA:13101"/>
        <dbReference type="ChEBI" id="CHEBI:15377"/>
        <dbReference type="ChEBI" id="CHEBI:17771"/>
        <dbReference type="ChEBI" id="CHEBI:77893"/>
        <dbReference type="EC" id="4.2.1.49"/>
    </reaction>
</comment>
<evidence type="ECO:0000256" key="10">
    <source>
        <dbReference type="SAM" id="MobiDB-lite"/>
    </source>
</evidence>
<protein>
    <recommendedName>
        <fullName evidence="3 9">Urocanate hydratase</fullName>
        <shortName evidence="9">Urocanase</shortName>
        <ecNumber evidence="3 9">4.2.1.49</ecNumber>
    </recommendedName>
    <alternativeName>
        <fullName evidence="7 9">Imidazolonepropionate hydrolase</fullName>
    </alternativeName>
</protein>
<dbReference type="Pfam" id="PF17392">
    <property type="entry name" value="Urocanase_C"/>
    <property type="match status" value="1"/>
</dbReference>
<comment type="pathway">
    <text evidence="1 9">Amino-acid degradation; L-histidine degradation into L-glutamate; N-formimidoyl-L-glutamate from L-histidine: step 2/3.</text>
</comment>
<dbReference type="PANTHER" id="PTHR12216:SF4">
    <property type="entry name" value="UROCANATE HYDRATASE"/>
    <property type="match status" value="1"/>
</dbReference>
<feature type="binding site" evidence="9">
    <location>
        <begin position="78"/>
        <end position="79"/>
    </location>
    <ligand>
        <name>NAD(+)</name>
        <dbReference type="ChEBI" id="CHEBI:57540"/>
    </ligand>
</feature>
<dbReference type="InterPro" id="IPR055351">
    <property type="entry name" value="Urocanase"/>
</dbReference>
<evidence type="ECO:0000259" key="12">
    <source>
        <dbReference type="Pfam" id="PF17391"/>
    </source>
</evidence>
<feature type="binding site" evidence="9">
    <location>
        <begin position="295"/>
        <end position="299"/>
    </location>
    <ligand>
        <name>NAD(+)</name>
        <dbReference type="ChEBI" id="CHEBI:57540"/>
    </ligand>
</feature>
<dbReference type="PANTHER" id="PTHR12216">
    <property type="entry name" value="UROCANATE HYDRATASE"/>
    <property type="match status" value="1"/>
</dbReference>
<keyword evidence="9" id="KW-0963">Cytoplasm</keyword>
<dbReference type="InterPro" id="IPR036190">
    <property type="entry name" value="Urocanase_sf"/>
</dbReference>
<evidence type="ECO:0000256" key="8">
    <source>
        <dbReference type="ARBA" id="ARBA00047623"/>
    </source>
</evidence>
<dbReference type="InterPro" id="IPR035085">
    <property type="entry name" value="Urocanase_Rossmann-like"/>
</dbReference>
<dbReference type="InterPro" id="IPR023637">
    <property type="entry name" value="Urocanase-like"/>
</dbReference>
<feature type="active site" evidence="9">
    <location>
        <position position="441"/>
    </location>
</feature>
<feature type="binding site" evidence="9">
    <location>
        <begin position="274"/>
        <end position="275"/>
    </location>
    <ligand>
        <name>NAD(+)</name>
        <dbReference type="ChEBI" id="CHEBI:57540"/>
    </ligand>
</feature>
<comment type="function">
    <text evidence="9">Catalyzes the conversion of urocanate to 4-imidazolone-5-propionate.</text>
</comment>
<evidence type="ECO:0000256" key="1">
    <source>
        <dbReference type="ARBA" id="ARBA00004794"/>
    </source>
</evidence>
<keyword evidence="6 9" id="KW-0456">Lyase</keyword>
<dbReference type="InterPro" id="IPR035401">
    <property type="entry name" value="Urocanase_C"/>
</dbReference>
<comment type="similarity">
    <text evidence="2 9">Belongs to the urocanase family.</text>
</comment>
<feature type="binding site" evidence="9">
    <location>
        <position position="233"/>
    </location>
    <ligand>
        <name>NAD(+)</name>
        <dbReference type="ChEBI" id="CHEBI:57540"/>
    </ligand>
</feature>
<evidence type="ECO:0000313" key="15">
    <source>
        <dbReference type="Proteomes" id="UP001371224"/>
    </source>
</evidence>
<keyword evidence="5 9" id="KW-0520">NAD</keyword>
<evidence type="ECO:0000256" key="2">
    <source>
        <dbReference type="ARBA" id="ARBA00007578"/>
    </source>
</evidence>
<dbReference type="Gene3D" id="3.40.1770.10">
    <property type="entry name" value="Urocanase superfamily"/>
    <property type="match status" value="1"/>
</dbReference>
<keyword evidence="15" id="KW-1185">Reference proteome</keyword>
<feature type="binding site" evidence="9">
    <location>
        <position position="156"/>
    </location>
    <ligand>
        <name>NAD(+)</name>
        <dbReference type="ChEBI" id="CHEBI:57540"/>
    </ligand>
</feature>
<accession>A0ABU8LBX1</accession>
<feature type="domain" description="Urocanase Rossmann-like" evidence="11">
    <location>
        <begin position="166"/>
        <end position="379"/>
    </location>
</feature>
<reference evidence="14 15" key="1">
    <citation type="submission" date="2024-02" db="EMBL/GenBank/DDBJ databases">
        <authorList>
            <person name="Saticioglu I.B."/>
        </authorList>
    </citation>
    <scope>NUCLEOTIDE SEQUENCE [LARGE SCALE GENOMIC DNA]</scope>
    <source>
        <strain evidence="14 15">Mu-80</strain>
    </source>
</reference>
<feature type="binding site" evidence="9">
    <location>
        <begin position="208"/>
        <end position="210"/>
    </location>
    <ligand>
        <name>NAD(+)</name>
        <dbReference type="ChEBI" id="CHEBI:57540"/>
    </ligand>
</feature>
<dbReference type="InterPro" id="IPR023636">
    <property type="entry name" value="Urocanase_CS"/>
</dbReference>
<evidence type="ECO:0000256" key="9">
    <source>
        <dbReference type="HAMAP-Rule" id="MF_00577"/>
    </source>
</evidence>
<dbReference type="InterPro" id="IPR035400">
    <property type="entry name" value="Urocanase_N"/>
</dbReference>
<feature type="binding site" evidence="9">
    <location>
        <position position="523"/>
    </location>
    <ligand>
        <name>NAD(+)</name>
        <dbReference type="ChEBI" id="CHEBI:57540"/>
    </ligand>
</feature>
<dbReference type="SUPFAM" id="SSF111326">
    <property type="entry name" value="Urocanase"/>
    <property type="match status" value="1"/>
</dbReference>
<evidence type="ECO:0000259" key="13">
    <source>
        <dbReference type="Pfam" id="PF17392"/>
    </source>
</evidence>
<comment type="subcellular location">
    <subcellularLocation>
        <location evidence="9">Cytoplasm</location>
    </subcellularLocation>
</comment>
<evidence type="ECO:0000256" key="4">
    <source>
        <dbReference type="ARBA" id="ARBA00022808"/>
    </source>
</evidence>
<feature type="binding site" evidence="9">
    <location>
        <begin position="304"/>
        <end position="305"/>
    </location>
    <ligand>
        <name>NAD(+)</name>
        <dbReference type="ChEBI" id="CHEBI:57540"/>
    </ligand>
</feature>
<evidence type="ECO:0000256" key="3">
    <source>
        <dbReference type="ARBA" id="ARBA00011992"/>
    </source>
</evidence>
<dbReference type="EMBL" id="JBBDGM010000006">
    <property type="protein sequence ID" value="MEJ1088515.1"/>
    <property type="molecule type" value="Genomic_DNA"/>
</dbReference>
<evidence type="ECO:0000313" key="14">
    <source>
        <dbReference type="EMBL" id="MEJ1088515.1"/>
    </source>
</evidence>
<dbReference type="GO" id="GO:0016153">
    <property type="term" value="F:urocanate hydratase activity"/>
    <property type="evidence" value="ECO:0007669"/>
    <property type="project" value="UniProtKB-EC"/>
</dbReference>
<name>A0ABU8LBX1_9MICO</name>
<dbReference type="Proteomes" id="UP001371224">
    <property type="component" value="Unassembled WGS sequence"/>
</dbReference>
<dbReference type="EC" id="4.2.1.49" evidence="3 9"/>
<sequence>MSDASIPSPHSDRRFAPPGASGVRGPGSATHDPARTVRAARGNVRTAKSWGAEAAKRMLMNNLDPEVAEHPDDLVVYGGTGRAARSWEAYDAIVRTLDELEPDETLLVQSGKPVGVFRTHEWAPRVLIANSNLVGDWATWPEFRRLEALGLTMYGQMTAGSWIYIGTQGILQGTYETFAAVARSLGAATGSATDSLKGTLTLTAGAGGMGGAQPLAVTLNDGAVLIVDVDESRLARRVAHGYLDEYTTDLDAAVARVVAAKDAGEALSVGVVGNAAEVFPELLSRGVPIDVVTDQTSAHDPLAYLPVGVAFEDWKAEAERDPEGFTQRSRESMAAHVAAMVAFQDAGAAVFDYGNSIRAEAKLGGFERAFEFPGFVPAYIRPQFEEGRGPFRWAALSGDPEDIYATDRAIAELFPEDTALHRWLEKAGEKVHFEGLPARICWLGYKERHLAGLKFNEMVASGELKAPIVIGRDHLDSGSVASPYRETEAMKDGSDAIADWPLLNALLNTASGASWVSLHHGGGVGIGRSIHAGQVTVADGTELAAQKLERVLTNDPGTGVMRHVDAGYEHAKDVARERGLNIPML</sequence>
<dbReference type="PIRSF" id="PIRSF001423">
    <property type="entry name" value="Urocanate_hydrat"/>
    <property type="match status" value="1"/>
</dbReference>
<dbReference type="Gene3D" id="3.40.50.10730">
    <property type="entry name" value="Urocanase like domains"/>
    <property type="match status" value="1"/>
</dbReference>
<keyword evidence="4 9" id="KW-0369">Histidine metabolism</keyword>
<evidence type="ECO:0000256" key="7">
    <source>
        <dbReference type="ARBA" id="ARBA00031640"/>
    </source>
</evidence>
<feature type="domain" description="Urocanase N-terminal" evidence="12">
    <location>
        <begin position="37"/>
        <end position="163"/>
    </location>
</feature>
<dbReference type="RefSeq" id="WP_337332175.1">
    <property type="nucleotide sequence ID" value="NZ_JBBDGM010000006.1"/>
</dbReference>
<feature type="region of interest" description="Disordered" evidence="10">
    <location>
        <begin position="1"/>
        <end position="34"/>
    </location>
</feature>
<dbReference type="Pfam" id="PF01175">
    <property type="entry name" value="Urocanase"/>
    <property type="match status" value="1"/>
</dbReference>
<comment type="cofactor">
    <cofactor evidence="9">
        <name>NAD(+)</name>
        <dbReference type="ChEBI" id="CHEBI:57540"/>
    </cofactor>
    <text evidence="9">Binds 1 NAD(+) per subunit.</text>
</comment>
<proteinExistence type="inferred from homology"/>
<comment type="caution">
    <text evidence="14">The sequence shown here is derived from an EMBL/GenBank/DDBJ whole genome shotgun (WGS) entry which is preliminary data.</text>
</comment>
<dbReference type="NCBIfam" id="NF003820">
    <property type="entry name" value="PRK05414.1"/>
    <property type="match status" value="1"/>
</dbReference>
<organism evidence="14 15">
    <name type="scientific">Microbacterium bandirmense</name>
    <dbReference type="NCBI Taxonomy" id="3122050"/>
    <lineage>
        <taxon>Bacteria</taxon>
        <taxon>Bacillati</taxon>
        <taxon>Actinomycetota</taxon>
        <taxon>Actinomycetes</taxon>
        <taxon>Micrococcales</taxon>
        <taxon>Microbacteriaceae</taxon>
        <taxon>Microbacterium</taxon>
    </lineage>
</organism>
<dbReference type="PROSITE" id="PS01233">
    <property type="entry name" value="UROCANASE"/>
    <property type="match status" value="1"/>
</dbReference>
<dbReference type="InterPro" id="IPR038364">
    <property type="entry name" value="Urocanase_central_sf"/>
</dbReference>
<feature type="domain" description="Urocanase C-terminal" evidence="13">
    <location>
        <begin position="382"/>
        <end position="576"/>
    </location>
</feature>
<feature type="binding site" evidence="9">
    <location>
        <position position="353"/>
    </location>
    <ligand>
        <name>NAD(+)</name>
        <dbReference type="ChEBI" id="CHEBI:57540"/>
    </ligand>
</feature>